<dbReference type="Proteomes" id="UP000265200">
    <property type="component" value="Chromosome 6"/>
</dbReference>
<feature type="region of interest" description="Disordered" evidence="1">
    <location>
        <begin position="27"/>
        <end position="48"/>
    </location>
</feature>
<dbReference type="SUPFAM" id="SSF53098">
    <property type="entry name" value="Ribonuclease H-like"/>
    <property type="match status" value="1"/>
</dbReference>
<dbReference type="InterPro" id="IPR012337">
    <property type="entry name" value="RNaseH-like_sf"/>
</dbReference>
<evidence type="ECO:0000313" key="3">
    <source>
        <dbReference type="Proteomes" id="UP000265200"/>
    </source>
</evidence>
<evidence type="ECO:0000313" key="2">
    <source>
        <dbReference type="Ensembl" id="ENSORLP00015031445.1"/>
    </source>
</evidence>
<accession>A0A3P9JGI6</accession>
<dbReference type="PANTHER" id="PTHR45913:SF19">
    <property type="entry name" value="LOW QUALITY PROTEIN: ZINC FINGER BED DOMAIN-CONTAINING PROTEIN 5-LIKE"/>
    <property type="match status" value="1"/>
</dbReference>
<dbReference type="Ensembl" id="ENSORLT00015022429.1">
    <property type="protein sequence ID" value="ENSORLP00015031445.1"/>
    <property type="gene ID" value="ENSORLG00015015705.1"/>
</dbReference>
<dbReference type="AlphaFoldDB" id="A0A3P9JGI6"/>
<organism evidence="2 3">
    <name type="scientific">Oryzias latipes</name>
    <name type="common">Japanese rice fish</name>
    <name type="synonym">Japanese killifish</name>
    <dbReference type="NCBI Taxonomy" id="8090"/>
    <lineage>
        <taxon>Eukaryota</taxon>
        <taxon>Metazoa</taxon>
        <taxon>Chordata</taxon>
        <taxon>Craniata</taxon>
        <taxon>Vertebrata</taxon>
        <taxon>Euteleostomi</taxon>
        <taxon>Actinopterygii</taxon>
        <taxon>Neopterygii</taxon>
        <taxon>Teleostei</taxon>
        <taxon>Neoteleostei</taxon>
        <taxon>Acanthomorphata</taxon>
        <taxon>Ovalentaria</taxon>
        <taxon>Atherinomorphae</taxon>
        <taxon>Beloniformes</taxon>
        <taxon>Adrianichthyidae</taxon>
        <taxon>Oryziinae</taxon>
        <taxon>Oryzias</taxon>
    </lineage>
</organism>
<reference evidence="2" key="3">
    <citation type="submission" date="2025-08" db="UniProtKB">
        <authorList>
            <consortium name="Ensembl"/>
        </authorList>
    </citation>
    <scope>IDENTIFICATION</scope>
    <source>
        <strain evidence="2">HSOK</strain>
    </source>
</reference>
<reference key="1">
    <citation type="journal article" date="2007" name="Nature">
        <title>The medaka draft genome and insights into vertebrate genome evolution.</title>
        <authorList>
            <person name="Kasahara M."/>
            <person name="Naruse K."/>
            <person name="Sasaki S."/>
            <person name="Nakatani Y."/>
            <person name="Qu W."/>
            <person name="Ahsan B."/>
            <person name="Yamada T."/>
            <person name="Nagayasu Y."/>
            <person name="Doi K."/>
            <person name="Kasai Y."/>
            <person name="Jindo T."/>
            <person name="Kobayashi D."/>
            <person name="Shimada A."/>
            <person name="Toyoda A."/>
            <person name="Kuroki Y."/>
            <person name="Fujiyama A."/>
            <person name="Sasaki T."/>
            <person name="Shimizu A."/>
            <person name="Asakawa S."/>
            <person name="Shimizu N."/>
            <person name="Hashimoto S."/>
            <person name="Yang J."/>
            <person name="Lee Y."/>
            <person name="Matsushima K."/>
            <person name="Sugano S."/>
            <person name="Sakaizumi M."/>
            <person name="Narita T."/>
            <person name="Ohishi K."/>
            <person name="Haga S."/>
            <person name="Ohta F."/>
            <person name="Nomoto H."/>
            <person name="Nogata K."/>
            <person name="Morishita T."/>
            <person name="Endo T."/>
            <person name="Shin-I T."/>
            <person name="Takeda H."/>
            <person name="Morishita S."/>
            <person name="Kohara Y."/>
        </authorList>
    </citation>
    <scope>NUCLEOTIDE SEQUENCE [LARGE SCALE GENOMIC DNA]</scope>
    <source>
        <strain>Hd-rR</strain>
    </source>
</reference>
<reference evidence="2 3" key="2">
    <citation type="submission" date="2017-04" db="EMBL/GenBank/DDBJ databases">
        <title>CpG methylation of centromeres and impact of large insertions on vertebrate speciation.</title>
        <authorList>
            <person name="Ichikawa K."/>
            <person name="Yoshimura J."/>
            <person name="Morishita S."/>
        </authorList>
    </citation>
    <scope>NUCLEOTIDE SEQUENCE</scope>
    <source>
        <strain evidence="2 3">HSOK</strain>
    </source>
</reference>
<evidence type="ECO:0008006" key="4">
    <source>
        <dbReference type="Google" id="ProtNLM"/>
    </source>
</evidence>
<sequence>VNLSKLNRKQNSNMTETRWKAKAWLKRSSHAAESTDGQVKKKTKQEATKSRRYNEDYVLMGFTSTSSDPPQALCFFCGEKLANASMKPAHLQRHLATKHGCHVGKAPEFFRRKLSEFKSSQATMRKVSTTSAKALEASYAVSLLVAKAKKPFTIAEDLLLPAAVVLAETMLDKKISGYIKNGNRYHGCEWTCVRYIYMDDICEHILFCKEMEGRTTGEDIFNVVNKFFTRNAISWKSCSSVCTDAAASMTGSARGFIARMRKENPDIKWTHCVIHREALASKKMSPVLHDVLNDSIKVINFIRSRPLNARLFRSLCENTGAEHTELLLHTEVRWLSRGRVLSRLFDLRAEVHTFLTEHGSPHATMFENTDWLAKLCYLADIFRKLNELNMSLQGKDTSILNLYDKVGGFLKKAEMWKRACDQEDFTCFPQLDVFLSNEDVGAAPVKLVIVGHLANLISGFHSYFPDMDEKSVQLDWVRNPFLLSEANRSKLPLTHQEKLMEVASDRGLQMKFGASTLTQFWLCVRKEHPELGQKALEQLLPFASFSAMMLIKTKQRNRLCLEKSLITAVASLPPRMTKILSEVQAHISH</sequence>
<protein>
    <recommendedName>
        <fullName evidence="4">DUF4371 domain-containing protein</fullName>
    </recommendedName>
</protein>
<reference evidence="2" key="4">
    <citation type="submission" date="2025-09" db="UniProtKB">
        <authorList>
            <consortium name="Ensembl"/>
        </authorList>
    </citation>
    <scope>IDENTIFICATION</scope>
    <source>
        <strain evidence="2">HSOK</strain>
    </source>
</reference>
<evidence type="ECO:0000256" key="1">
    <source>
        <dbReference type="SAM" id="MobiDB-lite"/>
    </source>
</evidence>
<name>A0A3P9JGI6_ORYLA</name>
<dbReference type="PANTHER" id="PTHR45913">
    <property type="entry name" value="EPM2A-INTERACTING PROTEIN 1"/>
    <property type="match status" value="1"/>
</dbReference>
<proteinExistence type="predicted"/>